<feature type="non-terminal residue" evidence="1">
    <location>
        <position position="1"/>
    </location>
</feature>
<sequence length="20" mass="2207">ISTNYINCGVILFFSDVTLS</sequence>
<comment type="caution">
    <text evidence="1">The sequence shown here is derived from an EMBL/GenBank/DDBJ whole genome shotgun (WGS) entry which is preliminary data.</text>
</comment>
<dbReference type="EMBL" id="JAWQEG010005868">
    <property type="protein sequence ID" value="KAK3856486.1"/>
    <property type="molecule type" value="Genomic_DNA"/>
</dbReference>
<protein>
    <submittedName>
        <fullName evidence="1">Uncharacterized protein</fullName>
    </submittedName>
</protein>
<keyword evidence="2" id="KW-1185">Reference proteome</keyword>
<gene>
    <name evidence="1" type="ORF">Pcinc_037193</name>
</gene>
<accession>A0AAE1BTA0</accession>
<reference evidence="1" key="1">
    <citation type="submission" date="2023-10" db="EMBL/GenBank/DDBJ databases">
        <title>Genome assemblies of two species of porcelain crab, Petrolisthes cinctipes and Petrolisthes manimaculis (Anomura: Porcellanidae).</title>
        <authorList>
            <person name="Angst P."/>
        </authorList>
    </citation>
    <scope>NUCLEOTIDE SEQUENCE</scope>
    <source>
        <strain evidence="1">PB745_01</strain>
        <tissue evidence="1">Gill</tissue>
    </source>
</reference>
<proteinExistence type="predicted"/>
<dbReference type="Proteomes" id="UP001286313">
    <property type="component" value="Unassembled WGS sequence"/>
</dbReference>
<name>A0AAE1BTA0_PETCI</name>
<evidence type="ECO:0000313" key="1">
    <source>
        <dbReference type="EMBL" id="KAK3856486.1"/>
    </source>
</evidence>
<evidence type="ECO:0000313" key="2">
    <source>
        <dbReference type="Proteomes" id="UP001286313"/>
    </source>
</evidence>
<dbReference type="AlphaFoldDB" id="A0AAE1BTA0"/>
<organism evidence="1 2">
    <name type="scientific">Petrolisthes cinctipes</name>
    <name type="common">Flat porcelain crab</name>
    <dbReference type="NCBI Taxonomy" id="88211"/>
    <lineage>
        <taxon>Eukaryota</taxon>
        <taxon>Metazoa</taxon>
        <taxon>Ecdysozoa</taxon>
        <taxon>Arthropoda</taxon>
        <taxon>Crustacea</taxon>
        <taxon>Multicrustacea</taxon>
        <taxon>Malacostraca</taxon>
        <taxon>Eumalacostraca</taxon>
        <taxon>Eucarida</taxon>
        <taxon>Decapoda</taxon>
        <taxon>Pleocyemata</taxon>
        <taxon>Anomura</taxon>
        <taxon>Galatheoidea</taxon>
        <taxon>Porcellanidae</taxon>
        <taxon>Petrolisthes</taxon>
    </lineage>
</organism>